<dbReference type="GO" id="GO:0006508">
    <property type="term" value="P:proteolysis"/>
    <property type="evidence" value="ECO:0007669"/>
    <property type="project" value="UniProtKB-KW"/>
</dbReference>
<evidence type="ECO:0000256" key="12">
    <source>
        <dbReference type="SAM" id="Phobius"/>
    </source>
</evidence>
<dbReference type="SUPFAM" id="SSF52743">
    <property type="entry name" value="Subtilisin-like"/>
    <property type="match status" value="1"/>
</dbReference>
<dbReference type="InterPro" id="IPR023828">
    <property type="entry name" value="Peptidase_S8_Ser-AS"/>
</dbReference>
<keyword evidence="9 12" id="KW-0472">Membrane</keyword>
<keyword evidence="6 10" id="KW-0378">Hydrolase</keyword>
<evidence type="ECO:0000256" key="9">
    <source>
        <dbReference type="ARBA" id="ARBA00023136"/>
    </source>
</evidence>
<feature type="active site" description="Charge relay system" evidence="10">
    <location>
        <position position="72"/>
    </location>
</feature>
<dbReference type="EMBL" id="BSTX01000007">
    <property type="protein sequence ID" value="GLZ81802.1"/>
    <property type="molecule type" value="Genomic_DNA"/>
</dbReference>
<sequence length="397" mass="40791">MPLLKRLAVRAAAALLVLAPGVLIGPSAAFAACPGVEGSLDPGPEPVQQTRLGLKRAFALATGAGVNVAVIDSGVAAHPVFGGKRVEGVDLVDKSRPGGGQGADCDLPSHGTGVAGIIGAQYAPSKSTYYGVAPAANLFSVRVWGEKKPSPDPGAADWLAEGVEWAVTNKMNVINMSITTTLDSPRLKEAVKRASEADIVVVVASGNSGDQQGKPEYPAAWAGEIDGLIAVAGVDAVTGERVSSSSSGPWVGVAAPGDNIVIPASTGEKFNLDKGTSFAAPFVAGTAALLRERFPDLSAKQIVRRIEETANHPAARRDDLVGYGEVNPYAALTADLPAEVTSQAAEPAAPPVLTADEYTRTRQWALAAVAIAAVLVALLMAGRFSVPRGNRRGWRGE</sequence>
<evidence type="ECO:0000256" key="11">
    <source>
        <dbReference type="RuleBase" id="RU003355"/>
    </source>
</evidence>
<dbReference type="PANTHER" id="PTHR43806:SF11">
    <property type="entry name" value="CEREVISIN-RELATED"/>
    <property type="match status" value="1"/>
</dbReference>
<feature type="domain" description="Peptidase S8/S53" evidence="14">
    <location>
        <begin position="63"/>
        <end position="324"/>
    </location>
</feature>
<dbReference type="InterPro" id="IPR023827">
    <property type="entry name" value="Peptidase_S8_Asp-AS"/>
</dbReference>
<keyword evidence="5 12" id="KW-0812">Transmembrane</keyword>
<dbReference type="Pfam" id="PF00082">
    <property type="entry name" value="Peptidase_S8"/>
    <property type="match status" value="1"/>
</dbReference>
<dbReference type="NCBIfam" id="TIGR03921">
    <property type="entry name" value="T7SS_mycosin"/>
    <property type="match status" value="1"/>
</dbReference>
<keyword evidence="7 10" id="KW-0720">Serine protease</keyword>
<comment type="subcellular location">
    <subcellularLocation>
        <location evidence="1">Cell membrane</location>
        <topology evidence="1">Single-pass membrane protein</topology>
    </subcellularLocation>
</comment>
<dbReference type="PROSITE" id="PS51257">
    <property type="entry name" value="PROKAR_LIPOPROTEIN"/>
    <property type="match status" value="1"/>
</dbReference>
<dbReference type="RefSeq" id="WP_285667355.1">
    <property type="nucleotide sequence ID" value="NZ_BSTX01000007.1"/>
</dbReference>
<dbReference type="PANTHER" id="PTHR43806">
    <property type="entry name" value="PEPTIDASE S8"/>
    <property type="match status" value="1"/>
</dbReference>
<dbReference type="InterPro" id="IPR000209">
    <property type="entry name" value="Peptidase_S8/S53_dom"/>
</dbReference>
<dbReference type="InterPro" id="IPR015500">
    <property type="entry name" value="Peptidase_S8_subtilisin-rel"/>
</dbReference>
<dbReference type="GO" id="GO:0004252">
    <property type="term" value="F:serine-type endopeptidase activity"/>
    <property type="evidence" value="ECO:0007669"/>
    <property type="project" value="UniProtKB-UniRule"/>
</dbReference>
<dbReference type="PROSITE" id="PS00136">
    <property type="entry name" value="SUBTILASE_ASP"/>
    <property type="match status" value="1"/>
</dbReference>
<dbReference type="GO" id="GO:0005886">
    <property type="term" value="C:plasma membrane"/>
    <property type="evidence" value="ECO:0007669"/>
    <property type="project" value="UniProtKB-SubCell"/>
</dbReference>
<dbReference type="InterPro" id="IPR022398">
    <property type="entry name" value="Peptidase_S8_His-AS"/>
</dbReference>
<dbReference type="PROSITE" id="PS00138">
    <property type="entry name" value="SUBTILASE_SER"/>
    <property type="match status" value="1"/>
</dbReference>
<evidence type="ECO:0000256" key="3">
    <source>
        <dbReference type="ARBA" id="ARBA00022475"/>
    </source>
</evidence>
<feature type="active site" description="Charge relay system" evidence="10">
    <location>
        <position position="277"/>
    </location>
</feature>
<evidence type="ECO:0000256" key="6">
    <source>
        <dbReference type="ARBA" id="ARBA00022801"/>
    </source>
</evidence>
<proteinExistence type="inferred from homology"/>
<evidence type="ECO:0000256" key="10">
    <source>
        <dbReference type="PROSITE-ProRule" id="PRU01240"/>
    </source>
</evidence>
<organism evidence="15 16">
    <name type="scientific">Actinorhabdospora filicis</name>
    <dbReference type="NCBI Taxonomy" id="1785913"/>
    <lineage>
        <taxon>Bacteria</taxon>
        <taxon>Bacillati</taxon>
        <taxon>Actinomycetota</taxon>
        <taxon>Actinomycetes</taxon>
        <taxon>Micromonosporales</taxon>
        <taxon>Micromonosporaceae</taxon>
        <taxon>Actinorhabdospora</taxon>
    </lineage>
</organism>
<dbReference type="InterPro" id="IPR050131">
    <property type="entry name" value="Peptidase_S8_subtilisin-like"/>
</dbReference>
<evidence type="ECO:0000256" key="13">
    <source>
        <dbReference type="SAM" id="SignalP"/>
    </source>
</evidence>
<evidence type="ECO:0000313" key="16">
    <source>
        <dbReference type="Proteomes" id="UP001165079"/>
    </source>
</evidence>
<feature type="active site" description="Charge relay system" evidence="10">
    <location>
        <position position="110"/>
    </location>
</feature>
<keyword evidence="4 10" id="KW-0645">Protease</keyword>
<gene>
    <name evidence="15" type="primary">mycP3</name>
    <name evidence="15" type="ORF">Afil01_66090</name>
</gene>
<evidence type="ECO:0000256" key="2">
    <source>
        <dbReference type="ARBA" id="ARBA00011073"/>
    </source>
</evidence>
<feature type="signal peptide" evidence="13">
    <location>
        <begin position="1"/>
        <end position="31"/>
    </location>
</feature>
<evidence type="ECO:0000313" key="15">
    <source>
        <dbReference type="EMBL" id="GLZ81802.1"/>
    </source>
</evidence>
<dbReference type="Gene3D" id="3.40.50.200">
    <property type="entry name" value="Peptidase S8/S53 domain"/>
    <property type="match status" value="1"/>
</dbReference>
<dbReference type="PROSITE" id="PS00137">
    <property type="entry name" value="SUBTILASE_HIS"/>
    <property type="match status" value="1"/>
</dbReference>
<keyword evidence="3" id="KW-1003">Cell membrane</keyword>
<comment type="caution">
    <text evidence="15">The sequence shown here is derived from an EMBL/GenBank/DDBJ whole genome shotgun (WGS) entry which is preliminary data.</text>
</comment>
<protein>
    <submittedName>
        <fullName evidence="15">Mycosin-3</fullName>
    </submittedName>
</protein>
<accession>A0A9W6W6Q4</accession>
<keyword evidence="8 12" id="KW-1133">Transmembrane helix</keyword>
<dbReference type="Proteomes" id="UP001165079">
    <property type="component" value="Unassembled WGS sequence"/>
</dbReference>
<feature type="chain" id="PRO_5040875161" evidence="13">
    <location>
        <begin position="32"/>
        <end position="397"/>
    </location>
</feature>
<dbReference type="InterPro" id="IPR036852">
    <property type="entry name" value="Peptidase_S8/S53_dom_sf"/>
</dbReference>
<name>A0A9W6W6Q4_9ACTN</name>
<reference evidence="15" key="1">
    <citation type="submission" date="2023-03" db="EMBL/GenBank/DDBJ databases">
        <title>Actinorhabdospora filicis NBRC 111898.</title>
        <authorList>
            <person name="Ichikawa N."/>
            <person name="Sato H."/>
            <person name="Tonouchi N."/>
        </authorList>
    </citation>
    <scope>NUCLEOTIDE SEQUENCE</scope>
    <source>
        <strain evidence="15">NBRC 111898</strain>
    </source>
</reference>
<dbReference type="PROSITE" id="PS51892">
    <property type="entry name" value="SUBTILASE"/>
    <property type="match status" value="1"/>
</dbReference>
<dbReference type="InterPro" id="IPR023834">
    <property type="entry name" value="T7SS_pept_S8A_mycosin"/>
</dbReference>
<keyword evidence="13" id="KW-0732">Signal</keyword>
<evidence type="ECO:0000256" key="4">
    <source>
        <dbReference type="ARBA" id="ARBA00022670"/>
    </source>
</evidence>
<keyword evidence="16" id="KW-1185">Reference proteome</keyword>
<evidence type="ECO:0000256" key="8">
    <source>
        <dbReference type="ARBA" id="ARBA00022989"/>
    </source>
</evidence>
<evidence type="ECO:0000259" key="14">
    <source>
        <dbReference type="Pfam" id="PF00082"/>
    </source>
</evidence>
<evidence type="ECO:0000256" key="7">
    <source>
        <dbReference type="ARBA" id="ARBA00022825"/>
    </source>
</evidence>
<dbReference type="PRINTS" id="PR00723">
    <property type="entry name" value="SUBTILISIN"/>
</dbReference>
<evidence type="ECO:0000256" key="5">
    <source>
        <dbReference type="ARBA" id="ARBA00022692"/>
    </source>
</evidence>
<comment type="similarity">
    <text evidence="2 10 11">Belongs to the peptidase S8 family.</text>
</comment>
<evidence type="ECO:0000256" key="1">
    <source>
        <dbReference type="ARBA" id="ARBA00004162"/>
    </source>
</evidence>
<dbReference type="AlphaFoldDB" id="A0A9W6W6Q4"/>
<feature type="transmembrane region" description="Helical" evidence="12">
    <location>
        <begin position="364"/>
        <end position="386"/>
    </location>
</feature>